<gene>
    <name evidence="1" type="ORF">M5D96_004462</name>
</gene>
<evidence type="ECO:0000313" key="1">
    <source>
        <dbReference type="EMBL" id="KAI8043136.1"/>
    </source>
</evidence>
<keyword evidence="2" id="KW-1185">Reference proteome</keyword>
<dbReference type="EMBL" id="JAMKOV010000002">
    <property type="protein sequence ID" value="KAI8043136.1"/>
    <property type="molecule type" value="Genomic_DNA"/>
</dbReference>
<proteinExistence type="predicted"/>
<feature type="non-terminal residue" evidence="1">
    <location>
        <position position="160"/>
    </location>
</feature>
<accession>A0A9P9YU56</accession>
<dbReference type="Proteomes" id="UP001059596">
    <property type="component" value="Unassembled WGS sequence"/>
</dbReference>
<sequence length="160" mass="18403">MSAFGNFRSSEVDPTESKRSSFLDSDAVDQLRNQWCVYLLSLPKTPFELHLAKARASRALELVRSKQKTALEQVPKSLRRPLTALHNSPRTISRMREVEKRMQTSKIKDPKSQYNLCAKCGLVKDSIFNNKHAEQRLKKLLAQHPSLVPKGVHRKKRQLQ</sequence>
<dbReference type="AlphaFoldDB" id="A0A9P9YU56"/>
<protein>
    <submittedName>
        <fullName evidence="1">Uncharacterized protein</fullName>
    </submittedName>
</protein>
<name>A0A9P9YU56_9MUSC</name>
<reference evidence="1" key="1">
    <citation type="journal article" date="2023" name="Genome Biol. Evol.">
        <title>Long-read-based Genome Assembly of Drosophila gunungcola Reveals Fewer Chemosensory Genes in Flower-breeding Species.</title>
        <authorList>
            <person name="Negi A."/>
            <person name="Liao B.Y."/>
            <person name="Yeh S.D."/>
        </authorList>
    </citation>
    <scope>NUCLEOTIDE SEQUENCE</scope>
    <source>
        <strain evidence="1">Sukarami</strain>
    </source>
</reference>
<organism evidence="1 2">
    <name type="scientific">Drosophila gunungcola</name>
    <name type="common">fruit fly</name>
    <dbReference type="NCBI Taxonomy" id="103775"/>
    <lineage>
        <taxon>Eukaryota</taxon>
        <taxon>Metazoa</taxon>
        <taxon>Ecdysozoa</taxon>
        <taxon>Arthropoda</taxon>
        <taxon>Hexapoda</taxon>
        <taxon>Insecta</taxon>
        <taxon>Pterygota</taxon>
        <taxon>Neoptera</taxon>
        <taxon>Endopterygota</taxon>
        <taxon>Diptera</taxon>
        <taxon>Brachycera</taxon>
        <taxon>Muscomorpha</taxon>
        <taxon>Ephydroidea</taxon>
        <taxon>Drosophilidae</taxon>
        <taxon>Drosophila</taxon>
        <taxon>Sophophora</taxon>
    </lineage>
</organism>
<comment type="caution">
    <text evidence="1">The sequence shown here is derived from an EMBL/GenBank/DDBJ whole genome shotgun (WGS) entry which is preliminary data.</text>
</comment>
<evidence type="ECO:0000313" key="2">
    <source>
        <dbReference type="Proteomes" id="UP001059596"/>
    </source>
</evidence>